<protein>
    <submittedName>
        <fullName evidence="1">MmcQ/YjbR family DNA-binding protein</fullName>
    </submittedName>
</protein>
<keyword evidence="1" id="KW-0238">DNA-binding</keyword>
<dbReference type="Pfam" id="PF04237">
    <property type="entry name" value="YjbR"/>
    <property type="match status" value="1"/>
</dbReference>
<dbReference type="EMBL" id="JBHUDG010000046">
    <property type="protein sequence ID" value="MFD1631327.1"/>
    <property type="molecule type" value="Genomic_DNA"/>
</dbReference>
<organism evidence="1 2">
    <name type="scientific">Pseudopedobacter beijingensis</name>
    <dbReference type="NCBI Taxonomy" id="1207056"/>
    <lineage>
        <taxon>Bacteria</taxon>
        <taxon>Pseudomonadati</taxon>
        <taxon>Bacteroidota</taxon>
        <taxon>Sphingobacteriia</taxon>
        <taxon>Sphingobacteriales</taxon>
        <taxon>Sphingobacteriaceae</taxon>
        <taxon>Pseudopedobacter</taxon>
    </lineage>
</organism>
<dbReference type="InterPro" id="IPR058532">
    <property type="entry name" value="YjbR/MT2646/Rv2570-like"/>
</dbReference>
<reference evidence="2" key="1">
    <citation type="journal article" date="2019" name="Int. J. Syst. Evol. Microbiol.">
        <title>The Global Catalogue of Microorganisms (GCM) 10K type strain sequencing project: providing services to taxonomists for standard genome sequencing and annotation.</title>
        <authorList>
            <consortium name="The Broad Institute Genomics Platform"/>
            <consortium name="The Broad Institute Genome Sequencing Center for Infectious Disease"/>
            <person name="Wu L."/>
            <person name="Ma J."/>
        </authorList>
    </citation>
    <scope>NUCLEOTIDE SEQUENCE [LARGE SCALE GENOMIC DNA]</scope>
    <source>
        <strain evidence="2">CCUG 53762</strain>
    </source>
</reference>
<dbReference type="InterPro" id="IPR038056">
    <property type="entry name" value="YjbR-like_sf"/>
</dbReference>
<keyword evidence="2" id="KW-1185">Reference proteome</keyword>
<dbReference type="RefSeq" id="WP_379663696.1">
    <property type="nucleotide sequence ID" value="NZ_JBHUDG010000046.1"/>
</dbReference>
<sequence>MNKSDDVISSFITSLPEVNKVPHFKKNAFKVRKKIFATLDEELQQINLKLTEIEQDVFKLVNTKAIYAVKNKWGKQGWTIFQINELEMSILKEAIINAYCNVAPKKLLEQRGIQKYVDS</sequence>
<dbReference type="Gene3D" id="3.90.1150.30">
    <property type="match status" value="1"/>
</dbReference>
<accession>A0ABW4IH99</accession>
<gene>
    <name evidence="1" type="ORF">ACFSAH_15735</name>
</gene>
<dbReference type="SUPFAM" id="SSF142906">
    <property type="entry name" value="YjbR-like"/>
    <property type="match status" value="1"/>
</dbReference>
<evidence type="ECO:0000313" key="1">
    <source>
        <dbReference type="EMBL" id="MFD1631327.1"/>
    </source>
</evidence>
<proteinExistence type="predicted"/>
<dbReference type="GO" id="GO:0003677">
    <property type="term" value="F:DNA binding"/>
    <property type="evidence" value="ECO:0007669"/>
    <property type="project" value="UniProtKB-KW"/>
</dbReference>
<comment type="caution">
    <text evidence="1">The sequence shown here is derived from an EMBL/GenBank/DDBJ whole genome shotgun (WGS) entry which is preliminary data.</text>
</comment>
<dbReference type="Proteomes" id="UP001597118">
    <property type="component" value="Unassembled WGS sequence"/>
</dbReference>
<name>A0ABW4IH99_9SPHI</name>
<evidence type="ECO:0000313" key="2">
    <source>
        <dbReference type="Proteomes" id="UP001597118"/>
    </source>
</evidence>